<name>A0A8E0VFC3_9TREM</name>
<dbReference type="Gene3D" id="3.30.420.40">
    <property type="match status" value="2"/>
</dbReference>
<dbReference type="OrthoDB" id="7340501at2759"/>
<sequence>MVEVFQPLTIKPDHPFPWSPGLENIPIVIDNGAFECRAGYASHEEPHLTFRNVIYRPRMAKSVLVGNDIEDVDSVRHLLKSPFLEYLLTGLDVQEHIFDHIFERLGVRSEGVAHPVIINEVLCNSSVCRMQLTELIFETYEVPKLAYYVDGLAAYYDYCCRHSKTDSGNCLIISLGYHSTHIIPSLPSPKSRQAPFQCFDFNPLLSAARRVHVGGAHVNWLLQRLLQLKYPCHSERISCGLTEYLLHTYGYITKNYREHMVKWREDDYRLSNTRVIQLPFVQPSVDELNAAADRKRAQAVRLLDIHRRRQLQQLDTVKERLQKLFTLEDMIELNRMKNSTSEEMSSPVRSELDRAGLQSEEALYEEIERCQSLESTLEEQLAANEANEAREATKATETTVATSGLANDERFMAGISQLLGSDNRLKPSSMLTGRLKRAADLLISLALPAAVQAQMIAGPAPGDTKLSEVKLSQRIRLATELEASRGSDFVSWLMSIRHRRLKVAKRRTQRQSRIDLATQIGLHGPNSLALPNNGILSDETPAKSLHASSSSSQLTGDQAANGHSGSGENKYTQRNLLAGAGESTDGGRGITERRRLQLERIRAMAAELKPTRPRGSKTRPSRSIGGRGSRAGLASTASGVVRGQGRGCRGGRGSRGGRLANIAKSTTSAVRRQPSDGEDMEIGGLDESSNPLAAADDWDEIEITGTPSPTWDIDTEENSCLTAELDVSHAPKTSAIRLDVESYTDPGDESESERDQLAVLDTLLTLYDPEASRDIGGIGLNVPLEQFYQIHVNTELPRACELFFQPSFLGNSEAGFGECLEFVLRDVRREQTQLSDSVVASWPERIFLTGSLAQLPGFAERMYAEIRPLLPYGLEGDRIEIVVSDDPRLGAWHGARRLALDDQADIYLTRQLYEECGSDYLIDHPVGNRWWHPKNS</sequence>
<dbReference type="SUPFAM" id="SSF53067">
    <property type="entry name" value="Actin-like ATPase domain"/>
    <property type="match status" value="2"/>
</dbReference>
<comment type="caution">
    <text evidence="4">The sequence shown here is derived from an EMBL/GenBank/DDBJ whole genome shotgun (WGS) entry which is preliminary data.</text>
</comment>
<evidence type="ECO:0000313" key="4">
    <source>
        <dbReference type="EMBL" id="KAA0184718.1"/>
    </source>
</evidence>
<dbReference type="SMART" id="SM00268">
    <property type="entry name" value="ACTIN"/>
    <property type="match status" value="1"/>
</dbReference>
<feature type="compositionally biased region" description="Low complexity" evidence="3">
    <location>
        <begin position="630"/>
        <end position="641"/>
    </location>
</feature>
<dbReference type="Proteomes" id="UP000728185">
    <property type="component" value="Unassembled WGS sequence"/>
</dbReference>
<reference evidence="4" key="1">
    <citation type="submission" date="2019-05" db="EMBL/GenBank/DDBJ databases">
        <title>Annotation for the trematode Fasciolopsis buski.</title>
        <authorList>
            <person name="Choi Y.-J."/>
        </authorList>
    </citation>
    <scope>NUCLEOTIDE SEQUENCE</scope>
    <source>
        <strain evidence="4">HT</strain>
        <tissue evidence="4">Whole worm</tissue>
    </source>
</reference>
<evidence type="ECO:0000256" key="2">
    <source>
        <dbReference type="RuleBase" id="RU000487"/>
    </source>
</evidence>
<accession>A0A8E0VFC3</accession>
<comment type="function">
    <text evidence="1">Actins are highly conserved proteins that are involved in various types of cell motility and are ubiquitously expressed in all eukaryotic cells.</text>
</comment>
<evidence type="ECO:0000313" key="5">
    <source>
        <dbReference type="Proteomes" id="UP000728185"/>
    </source>
</evidence>
<comment type="similarity">
    <text evidence="2">Belongs to the actin family.</text>
</comment>
<gene>
    <name evidence="4" type="ORF">FBUS_00691</name>
</gene>
<keyword evidence="5" id="KW-1185">Reference proteome</keyword>
<dbReference type="EMBL" id="LUCM01010957">
    <property type="protein sequence ID" value="KAA0184718.1"/>
    <property type="molecule type" value="Genomic_DNA"/>
</dbReference>
<feature type="region of interest" description="Disordered" evidence="3">
    <location>
        <begin position="609"/>
        <end position="659"/>
    </location>
</feature>
<feature type="region of interest" description="Disordered" evidence="3">
    <location>
        <begin position="531"/>
        <end position="570"/>
    </location>
</feature>
<feature type="compositionally biased region" description="Polar residues" evidence="3">
    <location>
        <begin position="553"/>
        <end position="570"/>
    </location>
</feature>
<feature type="compositionally biased region" description="Basic residues" evidence="3">
    <location>
        <begin position="611"/>
        <end position="620"/>
    </location>
</feature>
<proteinExistence type="inferred from homology"/>
<dbReference type="AlphaFoldDB" id="A0A8E0VFC3"/>
<organism evidence="4 5">
    <name type="scientific">Fasciolopsis buskii</name>
    <dbReference type="NCBI Taxonomy" id="27845"/>
    <lineage>
        <taxon>Eukaryota</taxon>
        <taxon>Metazoa</taxon>
        <taxon>Spiralia</taxon>
        <taxon>Lophotrochozoa</taxon>
        <taxon>Platyhelminthes</taxon>
        <taxon>Trematoda</taxon>
        <taxon>Digenea</taxon>
        <taxon>Plagiorchiida</taxon>
        <taxon>Echinostomata</taxon>
        <taxon>Echinostomatoidea</taxon>
        <taxon>Fasciolidae</taxon>
        <taxon>Fasciolopsis</taxon>
    </lineage>
</organism>
<dbReference type="Pfam" id="PF00022">
    <property type="entry name" value="Actin"/>
    <property type="match status" value="2"/>
</dbReference>
<dbReference type="PANTHER" id="PTHR11937">
    <property type="entry name" value="ACTIN"/>
    <property type="match status" value="1"/>
</dbReference>
<protein>
    <submittedName>
        <fullName evidence="4">Actin protein 5 arp5</fullName>
    </submittedName>
</protein>
<dbReference type="InterPro" id="IPR043129">
    <property type="entry name" value="ATPase_NBD"/>
</dbReference>
<dbReference type="InterPro" id="IPR004000">
    <property type="entry name" value="Actin"/>
</dbReference>
<evidence type="ECO:0000256" key="3">
    <source>
        <dbReference type="SAM" id="MobiDB-lite"/>
    </source>
</evidence>
<feature type="region of interest" description="Disordered" evidence="3">
    <location>
        <begin position="665"/>
        <end position="684"/>
    </location>
</feature>
<feature type="compositionally biased region" description="Gly residues" evidence="3">
    <location>
        <begin position="642"/>
        <end position="656"/>
    </location>
</feature>
<evidence type="ECO:0000256" key="1">
    <source>
        <dbReference type="ARBA" id="ARBA00003520"/>
    </source>
</evidence>